<organism evidence="7 8">
    <name type="scientific">Jeongeupia chitinilytica</name>
    <dbReference type="NCBI Taxonomy" id="1041641"/>
    <lineage>
        <taxon>Bacteria</taxon>
        <taxon>Pseudomonadati</taxon>
        <taxon>Pseudomonadota</taxon>
        <taxon>Betaproteobacteria</taxon>
        <taxon>Neisseriales</taxon>
        <taxon>Chitinibacteraceae</taxon>
        <taxon>Jeongeupia</taxon>
    </lineage>
</organism>
<dbReference type="PANTHER" id="PTHR43066">
    <property type="entry name" value="RHOMBOID-RELATED PROTEIN"/>
    <property type="match status" value="1"/>
</dbReference>
<keyword evidence="2 5" id="KW-0812">Transmembrane</keyword>
<dbReference type="PANTHER" id="PTHR43066:SF11">
    <property type="entry name" value="PEPTIDASE S54 RHOMBOID DOMAIN-CONTAINING PROTEIN"/>
    <property type="match status" value="1"/>
</dbReference>
<dbReference type="InterPro" id="IPR022764">
    <property type="entry name" value="Peptidase_S54_rhomboid_dom"/>
</dbReference>
<feature type="transmembrane region" description="Helical" evidence="5">
    <location>
        <begin position="276"/>
        <end position="295"/>
    </location>
</feature>
<keyword evidence="3 5" id="KW-1133">Transmembrane helix</keyword>
<accession>A0ABQ3H2U6</accession>
<keyword evidence="4 5" id="KW-0472">Membrane</keyword>
<protein>
    <recommendedName>
        <fullName evidence="6">Peptidase S54 rhomboid domain-containing protein</fullName>
    </recommendedName>
</protein>
<keyword evidence="8" id="KW-1185">Reference proteome</keyword>
<dbReference type="InterPro" id="IPR011990">
    <property type="entry name" value="TPR-like_helical_dom_sf"/>
</dbReference>
<comment type="caution">
    <text evidence="7">The sequence shown here is derived from an EMBL/GenBank/DDBJ whole genome shotgun (WGS) entry which is preliminary data.</text>
</comment>
<dbReference type="Pfam" id="PF01694">
    <property type="entry name" value="Rhomboid"/>
    <property type="match status" value="1"/>
</dbReference>
<evidence type="ECO:0000256" key="2">
    <source>
        <dbReference type="ARBA" id="ARBA00022692"/>
    </source>
</evidence>
<feature type="transmembrane region" description="Helical" evidence="5">
    <location>
        <begin position="210"/>
        <end position="229"/>
    </location>
</feature>
<dbReference type="EMBL" id="BMYO01000005">
    <property type="protein sequence ID" value="GHD62988.1"/>
    <property type="molecule type" value="Genomic_DNA"/>
</dbReference>
<feature type="transmembrane region" description="Helical" evidence="5">
    <location>
        <begin position="15"/>
        <end position="33"/>
    </location>
</feature>
<evidence type="ECO:0000256" key="5">
    <source>
        <dbReference type="SAM" id="Phobius"/>
    </source>
</evidence>
<feature type="domain" description="Peptidase S54 rhomboid" evidence="6">
    <location>
        <begin position="149"/>
        <end position="292"/>
    </location>
</feature>
<dbReference type="InterPro" id="IPR035952">
    <property type="entry name" value="Rhomboid-like_sf"/>
</dbReference>
<gene>
    <name evidence="7" type="ORF">GCM10007350_19520</name>
</gene>
<dbReference type="Proteomes" id="UP000604737">
    <property type="component" value="Unassembled WGS sequence"/>
</dbReference>
<evidence type="ECO:0000313" key="7">
    <source>
        <dbReference type="EMBL" id="GHD62988.1"/>
    </source>
</evidence>
<sequence length="485" mass="53934">MLILPLPAQPDWRRPPWVTLLLIIACCLIYFGCQYQDDARRARAFEHYQKAGLAEIELPRYLADLERRGEQKLLAELRADDDGQSPFTLMALQGDPDFLQRLGADQVINPAMPEYTGWRAGRAEFDRLYRQVFTDRFALRPAAPTPLTTFMHMFMHGSVDHLLGNMAILFIVGYTVEAALGGGIFLLFYLIAGLGAAVPDLITGAPRYSVSLGASGAIAGVMAMFVVLYGMRKIRFFYWIVVYFSTLKAPALIVLPVWLLTELWMRLSSPESHVNYMAHFAGLLTGAVLAAAYRFRRRGHSAERIESDDLAAQDAAQLRQAERWAADLQFDKAAAAYARLAVRRPGDAELAAAFYRSAKLQSDPALRQQAGQRVLELAPSRPGLRAAASEAWQAALAQRSALPKLPVAQWLKLAAGWLDDGDADSAERLLRMLVQRAPDQPALPVLLYRAGKLFRQKGEVARADACRQLLAQRYPDADEAKLPLH</sequence>
<feature type="transmembrane region" description="Helical" evidence="5">
    <location>
        <begin position="236"/>
        <end position="261"/>
    </location>
</feature>
<reference evidence="8" key="1">
    <citation type="journal article" date="2019" name="Int. J. Syst. Evol. Microbiol.">
        <title>The Global Catalogue of Microorganisms (GCM) 10K type strain sequencing project: providing services to taxonomists for standard genome sequencing and annotation.</title>
        <authorList>
            <consortium name="The Broad Institute Genomics Platform"/>
            <consortium name="The Broad Institute Genome Sequencing Center for Infectious Disease"/>
            <person name="Wu L."/>
            <person name="Ma J."/>
        </authorList>
    </citation>
    <scope>NUCLEOTIDE SEQUENCE [LARGE SCALE GENOMIC DNA]</scope>
    <source>
        <strain evidence="8">KCTC 23701</strain>
    </source>
</reference>
<name>A0ABQ3H2U6_9NEIS</name>
<evidence type="ECO:0000259" key="6">
    <source>
        <dbReference type="Pfam" id="PF01694"/>
    </source>
</evidence>
<evidence type="ECO:0000256" key="1">
    <source>
        <dbReference type="ARBA" id="ARBA00004141"/>
    </source>
</evidence>
<evidence type="ECO:0000256" key="4">
    <source>
        <dbReference type="ARBA" id="ARBA00023136"/>
    </source>
</evidence>
<dbReference type="RefSeq" id="WP_189460296.1">
    <property type="nucleotide sequence ID" value="NZ_BMYO01000005.1"/>
</dbReference>
<comment type="subcellular location">
    <subcellularLocation>
        <location evidence="1">Membrane</location>
        <topology evidence="1">Multi-pass membrane protein</topology>
    </subcellularLocation>
</comment>
<feature type="transmembrane region" description="Helical" evidence="5">
    <location>
        <begin position="162"/>
        <end position="190"/>
    </location>
</feature>
<dbReference type="Gene3D" id="1.25.40.10">
    <property type="entry name" value="Tetratricopeptide repeat domain"/>
    <property type="match status" value="1"/>
</dbReference>
<proteinExistence type="predicted"/>
<evidence type="ECO:0000256" key="3">
    <source>
        <dbReference type="ARBA" id="ARBA00022989"/>
    </source>
</evidence>
<dbReference type="SUPFAM" id="SSF144091">
    <property type="entry name" value="Rhomboid-like"/>
    <property type="match status" value="1"/>
</dbReference>
<dbReference type="Gene3D" id="1.20.1540.10">
    <property type="entry name" value="Rhomboid-like"/>
    <property type="match status" value="1"/>
</dbReference>
<evidence type="ECO:0000313" key="8">
    <source>
        <dbReference type="Proteomes" id="UP000604737"/>
    </source>
</evidence>